<dbReference type="RefSeq" id="XP_065329511.1">
    <property type="nucleotide sequence ID" value="XM_065473439.1"/>
</dbReference>
<evidence type="ECO:0000256" key="1">
    <source>
        <dbReference type="SAM" id="MobiDB-lite"/>
    </source>
</evidence>
<protein>
    <submittedName>
        <fullName evidence="2">Uncharacterized protein</fullName>
    </submittedName>
</protein>
<feature type="region of interest" description="Disordered" evidence="1">
    <location>
        <begin position="86"/>
        <end position="106"/>
    </location>
</feature>
<dbReference type="EMBL" id="CP142729">
    <property type="protein sequence ID" value="WUR03366.1"/>
    <property type="molecule type" value="Genomic_DNA"/>
</dbReference>
<accession>A0AAX4JBL8</accession>
<name>A0AAX4JBL8_9MICR</name>
<reference evidence="2" key="1">
    <citation type="journal article" date="2024" name="BMC Genomics">
        <title>Functional annotation of a divergent genome using sequence and structure-based similarity.</title>
        <authorList>
            <person name="Svedberg D."/>
            <person name="Winiger R.R."/>
            <person name="Berg A."/>
            <person name="Sharma H."/>
            <person name="Tellgren-Roth C."/>
            <person name="Debrunner-Vossbrinck B.A."/>
            <person name="Vossbrinck C.R."/>
            <person name="Barandun J."/>
        </authorList>
    </citation>
    <scope>NUCLEOTIDE SEQUENCE</scope>
    <source>
        <strain evidence="2">Illinois isolate</strain>
    </source>
</reference>
<dbReference type="GeneID" id="90541178"/>
<keyword evidence="3" id="KW-1185">Reference proteome</keyword>
<organism evidence="2 3">
    <name type="scientific">Vairimorpha necatrix</name>
    <dbReference type="NCBI Taxonomy" id="6039"/>
    <lineage>
        <taxon>Eukaryota</taxon>
        <taxon>Fungi</taxon>
        <taxon>Fungi incertae sedis</taxon>
        <taxon>Microsporidia</taxon>
        <taxon>Nosematidae</taxon>
        <taxon>Vairimorpha</taxon>
    </lineage>
</organism>
<evidence type="ECO:0000313" key="2">
    <source>
        <dbReference type="EMBL" id="WUR03366.1"/>
    </source>
</evidence>
<dbReference type="KEGG" id="vnx:VNE69_04188"/>
<evidence type="ECO:0000313" key="3">
    <source>
        <dbReference type="Proteomes" id="UP001334084"/>
    </source>
</evidence>
<sequence length="106" mass="12662">MKLYDLFFSTLEMTDDIDEAIRSVETEILKRKTSLNITDSYDELNNKLKEIINLKKKWYSFSSFSNPRWEVDFYISDSTDEDYEESTERVKMKESGHLKGKENKKI</sequence>
<proteinExistence type="predicted"/>
<gene>
    <name evidence="2" type="ORF">VNE69_04188</name>
</gene>
<dbReference type="Proteomes" id="UP001334084">
    <property type="component" value="Chromosome 4"/>
</dbReference>
<dbReference type="AlphaFoldDB" id="A0AAX4JBL8"/>